<evidence type="ECO:0000313" key="2">
    <source>
        <dbReference type="EMBL" id="NKQ54312.1"/>
    </source>
</evidence>
<accession>A0ABX1J3D4</accession>
<protein>
    <submittedName>
        <fullName evidence="2">DUF1918 domain-containing protein</fullName>
    </submittedName>
</protein>
<dbReference type="Gene3D" id="2.30.30.440">
    <property type="entry name" value="Domain of unknown function DUF1918"/>
    <property type="match status" value="1"/>
</dbReference>
<sequence length="89" mass="9650">MKAKVGDWLVIKGATVEQPDQRGLITEVHSVDGSPPYVVRWLTSGHVATVFPGADAVVVTPAEQKAADERDRARFASVQTAITHHMKSE</sequence>
<dbReference type="EMBL" id="JAAXLS010000009">
    <property type="protein sequence ID" value="NKQ54312.1"/>
    <property type="molecule type" value="Genomic_DNA"/>
</dbReference>
<evidence type="ECO:0000259" key="1">
    <source>
        <dbReference type="Pfam" id="PF08940"/>
    </source>
</evidence>
<comment type="caution">
    <text evidence="2">The sequence shown here is derived from an EMBL/GenBank/DDBJ whole genome shotgun (WGS) entry which is preliminary data.</text>
</comment>
<keyword evidence="3" id="KW-1185">Reference proteome</keyword>
<organism evidence="2 3">
    <name type="scientific">Amycolatopsis acididurans</name>
    <dbReference type="NCBI Taxonomy" id="2724524"/>
    <lineage>
        <taxon>Bacteria</taxon>
        <taxon>Bacillati</taxon>
        <taxon>Actinomycetota</taxon>
        <taxon>Actinomycetes</taxon>
        <taxon>Pseudonocardiales</taxon>
        <taxon>Pseudonocardiaceae</taxon>
        <taxon>Amycolatopsis</taxon>
    </lineage>
</organism>
<dbReference type="RefSeq" id="WP_168516112.1">
    <property type="nucleotide sequence ID" value="NZ_JAAXLS010000009.1"/>
</dbReference>
<dbReference type="Pfam" id="PF08940">
    <property type="entry name" value="DUF1918"/>
    <property type="match status" value="1"/>
</dbReference>
<feature type="domain" description="DUF1918" evidence="1">
    <location>
        <begin position="1"/>
        <end position="58"/>
    </location>
</feature>
<proteinExistence type="predicted"/>
<name>A0ABX1J3D4_9PSEU</name>
<dbReference type="Proteomes" id="UP000715441">
    <property type="component" value="Unassembled WGS sequence"/>
</dbReference>
<dbReference type="InterPro" id="IPR015035">
    <property type="entry name" value="DUF1918"/>
</dbReference>
<dbReference type="SUPFAM" id="SSF50118">
    <property type="entry name" value="Cell growth inhibitor/plasmid maintenance toxic component"/>
    <property type="match status" value="1"/>
</dbReference>
<gene>
    <name evidence="2" type="ORF">HFP15_15605</name>
</gene>
<reference evidence="2 3" key="1">
    <citation type="submission" date="2020-04" db="EMBL/GenBank/DDBJ databases">
        <title>Novel species.</title>
        <authorList>
            <person name="Teo W.F.A."/>
            <person name="Lipun K."/>
            <person name="Srisuk N."/>
            <person name="Duangmal K."/>
        </authorList>
    </citation>
    <scope>NUCLEOTIDE SEQUENCE [LARGE SCALE GENOMIC DNA]</scope>
    <source>
        <strain evidence="2 3">K13G38</strain>
    </source>
</reference>
<evidence type="ECO:0000313" key="3">
    <source>
        <dbReference type="Proteomes" id="UP000715441"/>
    </source>
</evidence>